<keyword evidence="4" id="KW-1185">Reference proteome</keyword>
<dbReference type="GO" id="GO:0005886">
    <property type="term" value="C:plasma membrane"/>
    <property type="evidence" value="ECO:0007669"/>
    <property type="project" value="TreeGrafter"/>
</dbReference>
<keyword evidence="1" id="KW-0812">Transmembrane</keyword>
<accession>A0A151ASW9</accession>
<evidence type="ECO:0000313" key="3">
    <source>
        <dbReference type="EMBL" id="KYH30670.1"/>
    </source>
</evidence>
<name>A0A151ASW9_9CLOT</name>
<sequence length="338" mass="39155">MDKLSIVIPVYYNELNIPYLYPKIKEVINTDMFEVELIFVDDGSGDNSYKELLKLREKDNRIKIIKLSRNFGSHIAILAGLSYATGDCVTVISADLQDPPEIILSMFKKWKEKNKVVLAVRQDREESWIQKKLSNTYYKLMKKIALPNMPEGGFDCFLIDRQVVDVLNNMKEKNSTIMGQILWSGFKTEKIYYVRKKREIGKSRWTFSKKMKLFIDSFLAFSYFPIKFISVFGVLISFVGFISAVVVFMNKVLNDIPVQGWTSLMIVILLLSGVQLITLGIIGEYLWRNFDATRERPIFIIDKKVGFHNKINKNDVRCDLVHKEICLDDDKIIENDIG</sequence>
<dbReference type="EMBL" id="LTBA01000059">
    <property type="protein sequence ID" value="KYH30670.1"/>
    <property type="molecule type" value="Genomic_DNA"/>
</dbReference>
<reference evidence="3 4" key="1">
    <citation type="submission" date="2016-02" db="EMBL/GenBank/DDBJ databases">
        <title>Genome sequence of Clostridium tepidiprofundi DSM 19306.</title>
        <authorList>
            <person name="Poehlein A."/>
            <person name="Daniel R."/>
        </authorList>
    </citation>
    <scope>NUCLEOTIDE SEQUENCE [LARGE SCALE GENOMIC DNA]</scope>
    <source>
        <strain evidence="3 4">DSM 19306</strain>
    </source>
</reference>
<dbReference type="InterPro" id="IPR001173">
    <property type="entry name" value="Glyco_trans_2-like"/>
</dbReference>
<dbReference type="Pfam" id="PF00535">
    <property type="entry name" value="Glycos_transf_2"/>
    <property type="match status" value="1"/>
</dbReference>
<keyword evidence="1" id="KW-0472">Membrane</keyword>
<dbReference type="Proteomes" id="UP000075531">
    <property type="component" value="Unassembled WGS sequence"/>
</dbReference>
<keyword evidence="1" id="KW-1133">Transmembrane helix</keyword>
<dbReference type="OrthoDB" id="9807778at2"/>
<dbReference type="PANTHER" id="PTHR48090">
    <property type="entry name" value="UNDECAPRENYL-PHOSPHATE 4-DEOXY-4-FORMAMIDO-L-ARABINOSE TRANSFERASE-RELATED"/>
    <property type="match status" value="1"/>
</dbReference>
<evidence type="ECO:0000259" key="2">
    <source>
        <dbReference type="Pfam" id="PF00535"/>
    </source>
</evidence>
<feature type="domain" description="Glycosyltransferase 2-like" evidence="2">
    <location>
        <begin position="5"/>
        <end position="165"/>
    </location>
</feature>
<dbReference type="STRING" id="1121338.CLTEP_25260"/>
<comment type="caution">
    <text evidence="3">The sequence shown here is derived from an EMBL/GenBank/DDBJ whole genome shotgun (WGS) entry which is preliminary data.</text>
</comment>
<dbReference type="RefSeq" id="WP_066827209.1">
    <property type="nucleotide sequence ID" value="NZ_LTBA01000059.1"/>
</dbReference>
<dbReference type="CDD" id="cd04187">
    <property type="entry name" value="DPM1_like_bac"/>
    <property type="match status" value="1"/>
</dbReference>
<dbReference type="AlphaFoldDB" id="A0A151ASW9"/>
<dbReference type="PANTHER" id="PTHR48090:SF8">
    <property type="entry name" value="GLYCOSYLTRANSFERASE CSBB-RELATED"/>
    <property type="match status" value="1"/>
</dbReference>
<dbReference type="Gene3D" id="3.90.550.10">
    <property type="entry name" value="Spore Coat Polysaccharide Biosynthesis Protein SpsA, Chain A"/>
    <property type="match status" value="1"/>
</dbReference>
<evidence type="ECO:0000313" key="4">
    <source>
        <dbReference type="Proteomes" id="UP000075531"/>
    </source>
</evidence>
<feature type="transmembrane region" description="Helical" evidence="1">
    <location>
        <begin position="261"/>
        <end position="287"/>
    </location>
</feature>
<feature type="transmembrane region" description="Helical" evidence="1">
    <location>
        <begin position="218"/>
        <end position="249"/>
    </location>
</feature>
<dbReference type="SUPFAM" id="SSF53448">
    <property type="entry name" value="Nucleotide-diphospho-sugar transferases"/>
    <property type="match status" value="1"/>
</dbReference>
<evidence type="ECO:0000256" key="1">
    <source>
        <dbReference type="SAM" id="Phobius"/>
    </source>
</evidence>
<dbReference type="InterPro" id="IPR029044">
    <property type="entry name" value="Nucleotide-diphossugar_trans"/>
</dbReference>
<dbReference type="InterPro" id="IPR050256">
    <property type="entry name" value="Glycosyltransferase_2"/>
</dbReference>
<proteinExistence type="predicted"/>
<gene>
    <name evidence="3" type="ORF">CLTEP_25260</name>
</gene>
<dbReference type="PATRIC" id="fig|1121338.3.peg.2624"/>
<protein>
    <recommendedName>
        <fullName evidence="2">Glycosyltransferase 2-like domain-containing protein</fullName>
    </recommendedName>
</protein>
<organism evidence="3 4">
    <name type="scientific">Clostridium tepidiprofundi DSM 19306</name>
    <dbReference type="NCBI Taxonomy" id="1121338"/>
    <lineage>
        <taxon>Bacteria</taxon>
        <taxon>Bacillati</taxon>
        <taxon>Bacillota</taxon>
        <taxon>Clostridia</taxon>
        <taxon>Eubacteriales</taxon>
        <taxon>Clostridiaceae</taxon>
        <taxon>Clostridium</taxon>
    </lineage>
</organism>